<comment type="similarity">
    <text evidence="1">Belongs to the small GTPase superfamily. RGK family.</text>
</comment>
<evidence type="ECO:0000313" key="3">
    <source>
        <dbReference type="EMBL" id="WAR13265.1"/>
    </source>
</evidence>
<evidence type="ECO:0000256" key="2">
    <source>
        <dbReference type="ARBA" id="ARBA00022553"/>
    </source>
</evidence>
<sequence length="158" mass="17767">MVIHCFLCIQQDNMENLSLDAFLVVYSITDRSSFDLAVEVLKKLREEVGAYKAIILVGNKSDLVGKRTLSADEGRAAADGYDCKYIETSAALNHRVDELLVGIHKQIMLKFQSVSGEDQNNHVTKLKTRKNSFKKTKRSLENIFLGSSGKDKKTENLR</sequence>
<dbReference type="Proteomes" id="UP001164746">
    <property type="component" value="Chromosome 8"/>
</dbReference>
<dbReference type="SMART" id="SM00175">
    <property type="entry name" value="RAB"/>
    <property type="match status" value="1"/>
</dbReference>
<dbReference type="Pfam" id="PF00071">
    <property type="entry name" value="Ras"/>
    <property type="match status" value="1"/>
</dbReference>
<evidence type="ECO:0000256" key="1">
    <source>
        <dbReference type="ARBA" id="ARBA00008846"/>
    </source>
</evidence>
<dbReference type="SMART" id="SM00173">
    <property type="entry name" value="RAS"/>
    <property type="match status" value="1"/>
</dbReference>
<keyword evidence="4" id="KW-1185">Reference proteome</keyword>
<dbReference type="InterPro" id="IPR001806">
    <property type="entry name" value="Small_GTPase"/>
</dbReference>
<name>A0ABY7ETG4_MYAAR</name>
<dbReference type="PANTHER" id="PTHR45775">
    <property type="entry name" value="RAD, GEM/KIR FAMILY MEMBER 2, ISOFORM C"/>
    <property type="match status" value="1"/>
</dbReference>
<organism evidence="3 4">
    <name type="scientific">Mya arenaria</name>
    <name type="common">Soft-shell clam</name>
    <dbReference type="NCBI Taxonomy" id="6604"/>
    <lineage>
        <taxon>Eukaryota</taxon>
        <taxon>Metazoa</taxon>
        <taxon>Spiralia</taxon>
        <taxon>Lophotrochozoa</taxon>
        <taxon>Mollusca</taxon>
        <taxon>Bivalvia</taxon>
        <taxon>Autobranchia</taxon>
        <taxon>Heteroconchia</taxon>
        <taxon>Euheterodonta</taxon>
        <taxon>Imparidentia</taxon>
        <taxon>Neoheterodontei</taxon>
        <taxon>Myida</taxon>
        <taxon>Myoidea</taxon>
        <taxon>Myidae</taxon>
        <taxon>Mya</taxon>
    </lineage>
</organism>
<gene>
    <name evidence="3" type="ORF">MAR_027445</name>
</gene>
<dbReference type="Gene3D" id="3.40.50.300">
    <property type="entry name" value="P-loop containing nucleotide triphosphate hydrolases"/>
    <property type="match status" value="1"/>
</dbReference>
<dbReference type="InterPro" id="IPR051641">
    <property type="entry name" value="RGK_GTP-binding_reg"/>
</dbReference>
<accession>A0ABY7ETG4</accession>
<dbReference type="PANTHER" id="PTHR45775:SF6">
    <property type="entry name" value="RAD, GEM_KIR FAMILY MEMBER 2, ISOFORM C"/>
    <property type="match status" value="1"/>
</dbReference>
<dbReference type="InterPro" id="IPR027417">
    <property type="entry name" value="P-loop_NTPase"/>
</dbReference>
<evidence type="ECO:0000313" key="4">
    <source>
        <dbReference type="Proteomes" id="UP001164746"/>
    </source>
</evidence>
<keyword evidence="2" id="KW-0597">Phosphoprotein</keyword>
<protein>
    <submittedName>
        <fullName evidence="3">RAD-like protein</fullName>
    </submittedName>
</protein>
<dbReference type="PRINTS" id="PR00449">
    <property type="entry name" value="RASTRNSFRMNG"/>
</dbReference>
<dbReference type="SUPFAM" id="SSF52540">
    <property type="entry name" value="P-loop containing nucleoside triphosphate hydrolases"/>
    <property type="match status" value="1"/>
</dbReference>
<dbReference type="EMBL" id="CP111019">
    <property type="protein sequence ID" value="WAR13265.1"/>
    <property type="molecule type" value="Genomic_DNA"/>
</dbReference>
<reference evidence="3" key="1">
    <citation type="submission" date="2022-11" db="EMBL/GenBank/DDBJ databases">
        <title>Centuries of genome instability and evolution in soft-shell clam transmissible cancer (bioRxiv).</title>
        <authorList>
            <person name="Hart S.F.M."/>
            <person name="Yonemitsu M.A."/>
            <person name="Giersch R.M."/>
            <person name="Beal B.F."/>
            <person name="Arriagada G."/>
            <person name="Davis B.W."/>
            <person name="Ostrander E.A."/>
            <person name="Goff S.P."/>
            <person name="Metzger M.J."/>
        </authorList>
    </citation>
    <scope>NUCLEOTIDE SEQUENCE</scope>
    <source>
        <strain evidence="3">MELC-2E11</strain>
        <tissue evidence="3">Siphon/mantle</tissue>
    </source>
</reference>
<dbReference type="PROSITE" id="PS51419">
    <property type="entry name" value="RAB"/>
    <property type="match status" value="1"/>
</dbReference>
<dbReference type="PROSITE" id="PS51421">
    <property type="entry name" value="RAS"/>
    <property type="match status" value="1"/>
</dbReference>
<proteinExistence type="inferred from homology"/>